<organism evidence="7 8">
    <name type="scientific">Jiella pacifica</name>
    <dbReference type="NCBI Taxonomy" id="2696469"/>
    <lineage>
        <taxon>Bacteria</taxon>
        <taxon>Pseudomonadati</taxon>
        <taxon>Pseudomonadota</taxon>
        <taxon>Alphaproteobacteria</taxon>
        <taxon>Hyphomicrobiales</taxon>
        <taxon>Aurantimonadaceae</taxon>
        <taxon>Jiella</taxon>
    </lineage>
</organism>
<accession>A0A6N9TAR0</accession>
<keyword evidence="5" id="KW-1133">Transmembrane helix</keyword>
<evidence type="ECO:0000259" key="6">
    <source>
        <dbReference type="PROSITE" id="PS51352"/>
    </source>
</evidence>
<dbReference type="Gene3D" id="3.40.30.10">
    <property type="entry name" value="Glutaredoxin"/>
    <property type="match status" value="1"/>
</dbReference>
<keyword evidence="4" id="KW-1015">Disulfide bond</keyword>
<keyword evidence="5" id="KW-0812">Transmembrane</keyword>
<name>A0A6N9TAR0_9HYPH</name>
<comment type="caution">
    <text evidence="7">The sequence shown here is derived from an EMBL/GenBank/DDBJ whole genome shotgun (WGS) entry which is preliminary data.</text>
</comment>
<evidence type="ECO:0000256" key="2">
    <source>
        <dbReference type="ARBA" id="ARBA00023008"/>
    </source>
</evidence>
<feature type="binding site" evidence="3">
    <location>
        <position position="86"/>
    </location>
    <ligand>
        <name>Cu cation</name>
        <dbReference type="ChEBI" id="CHEBI:23378"/>
    </ligand>
</feature>
<dbReference type="PANTHER" id="PTHR12151:SF25">
    <property type="entry name" value="LINALOOL DEHYDRATASE_ISOMERASE DOMAIN-CONTAINING PROTEIN"/>
    <property type="match status" value="1"/>
</dbReference>
<proteinExistence type="inferred from homology"/>
<evidence type="ECO:0000256" key="5">
    <source>
        <dbReference type="SAM" id="Phobius"/>
    </source>
</evidence>
<feature type="transmembrane region" description="Helical" evidence="5">
    <location>
        <begin position="6"/>
        <end position="30"/>
    </location>
</feature>
<feature type="binding site" evidence="3">
    <location>
        <position position="170"/>
    </location>
    <ligand>
        <name>Cu cation</name>
        <dbReference type="ChEBI" id="CHEBI:23378"/>
    </ligand>
</feature>
<dbReference type="PANTHER" id="PTHR12151">
    <property type="entry name" value="ELECTRON TRANSPORT PROTIN SCO1/SENC FAMILY MEMBER"/>
    <property type="match status" value="1"/>
</dbReference>
<feature type="domain" description="Thioredoxin" evidence="6">
    <location>
        <begin position="44"/>
        <end position="205"/>
    </location>
</feature>
<dbReference type="InterPro" id="IPR036249">
    <property type="entry name" value="Thioredoxin-like_sf"/>
</dbReference>
<dbReference type="SUPFAM" id="SSF52833">
    <property type="entry name" value="Thioredoxin-like"/>
    <property type="match status" value="1"/>
</dbReference>
<feature type="disulfide bond" description="Redox-active" evidence="4">
    <location>
        <begin position="82"/>
        <end position="86"/>
    </location>
</feature>
<protein>
    <submittedName>
        <fullName evidence="7">Redoxin domain-containing protein</fullName>
    </submittedName>
</protein>
<sequence length="206" mass="22811">MSFTVFRWILWSAVVVLFTGLGSVVGLMFLQSASQRPITPVSSTGVADIGGEFTLVDDEGQRRTWSDFRGTPVALFFGFTNCPDVCPTTLGELSVLLDDLGPQGDDLQVVLLSGDPKRDTPERLNEYLQSFDPRIVGLTGAEEEVDRAFKVFKAYRAIVPLDSGNYTVDHPAGVYLFDRKGDFFGILDSHESKDVQRQKIERLLAI</sequence>
<evidence type="ECO:0000256" key="4">
    <source>
        <dbReference type="PIRSR" id="PIRSR603782-2"/>
    </source>
</evidence>
<dbReference type="Proteomes" id="UP000469011">
    <property type="component" value="Unassembled WGS sequence"/>
</dbReference>
<dbReference type="CDD" id="cd02968">
    <property type="entry name" value="SCO"/>
    <property type="match status" value="1"/>
</dbReference>
<keyword evidence="3" id="KW-0479">Metal-binding</keyword>
<keyword evidence="2 3" id="KW-0186">Copper</keyword>
<dbReference type="FunFam" id="3.40.30.10:FF:000013">
    <property type="entry name" value="Blast:Protein SCO1 homolog, mitochondrial"/>
    <property type="match status" value="1"/>
</dbReference>
<keyword evidence="8" id="KW-1185">Reference proteome</keyword>
<evidence type="ECO:0000313" key="7">
    <source>
        <dbReference type="EMBL" id="NDW06789.1"/>
    </source>
</evidence>
<dbReference type="Pfam" id="PF02630">
    <property type="entry name" value="SCO1-SenC"/>
    <property type="match status" value="1"/>
</dbReference>
<dbReference type="GO" id="GO:0046872">
    <property type="term" value="F:metal ion binding"/>
    <property type="evidence" value="ECO:0007669"/>
    <property type="project" value="UniProtKB-KW"/>
</dbReference>
<dbReference type="RefSeq" id="WP_083591524.1">
    <property type="nucleotide sequence ID" value="NZ_JAAAMG010000020.1"/>
</dbReference>
<evidence type="ECO:0000313" key="8">
    <source>
        <dbReference type="Proteomes" id="UP000469011"/>
    </source>
</evidence>
<evidence type="ECO:0000256" key="1">
    <source>
        <dbReference type="ARBA" id="ARBA00010996"/>
    </source>
</evidence>
<reference evidence="7 8" key="1">
    <citation type="submission" date="2020-01" db="EMBL/GenBank/DDBJ databases">
        <title>Jiella pacifica sp. nov.</title>
        <authorList>
            <person name="Xue Z."/>
            <person name="Zhu S."/>
            <person name="Chen J."/>
            <person name="Yang J."/>
        </authorList>
    </citation>
    <scope>NUCLEOTIDE SEQUENCE [LARGE SCALE GENOMIC DNA]</scope>
    <source>
        <strain evidence="7 8">40Bstr34</strain>
    </source>
</reference>
<evidence type="ECO:0000256" key="3">
    <source>
        <dbReference type="PIRSR" id="PIRSR603782-1"/>
    </source>
</evidence>
<dbReference type="InterPro" id="IPR013766">
    <property type="entry name" value="Thioredoxin_domain"/>
</dbReference>
<gene>
    <name evidence="7" type="ORF">GTK09_20435</name>
</gene>
<keyword evidence="5" id="KW-0472">Membrane</keyword>
<dbReference type="InterPro" id="IPR003782">
    <property type="entry name" value="SCO1/SenC"/>
</dbReference>
<comment type="similarity">
    <text evidence="1">Belongs to the SCO1/2 family.</text>
</comment>
<dbReference type="AlphaFoldDB" id="A0A6N9TAR0"/>
<dbReference type="PROSITE" id="PS51352">
    <property type="entry name" value="THIOREDOXIN_2"/>
    <property type="match status" value="1"/>
</dbReference>
<dbReference type="EMBL" id="JAAAMG010000020">
    <property type="protein sequence ID" value="NDW06789.1"/>
    <property type="molecule type" value="Genomic_DNA"/>
</dbReference>
<feature type="binding site" evidence="3">
    <location>
        <position position="82"/>
    </location>
    <ligand>
        <name>Cu cation</name>
        <dbReference type="ChEBI" id="CHEBI:23378"/>
    </ligand>
</feature>